<feature type="transmembrane region" description="Helical" evidence="15">
    <location>
        <begin position="478"/>
        <end position="500"/>
    </location>
</feature>
<evidence type="ECO:0000256" key="13">
    <source>
        <dbReference type="ARBA" id="ARBA00023136"/>
    </source>
</evidence>
<dbReference type="SUPFAM" id="SSF81452">
    <property type="entry name" value="Cytochrome c oxidase subunit III-like"/>
    <property type="match status" value="1"/>
</dbReference>
<feature type="transmembrane region" description="Helical" evidence="15">
    <location>
        <begin position="210"/>
        <end position="236"/>
    </location>
</feature>
<feature type="transmembrane region" description="Helical" evidence="15">
    <location>
        <begin position="168"/>
        <end position="189"/>
    </location>
</feature>
<dbReference type="InterPro" id="IPR035973">
    <property type="entry name" value="Cyt_c_oxidase_su3-like_sf"/>
</dbReference>
<keyword evidence="7 14" id="KW-0812">Transmembrane</keyword>
<reference evidence="18 19" key="1">
    <citation type="submission" date="2018-06" db="EMBL/GenBank/DDBJ databases">
        <title>Genomic Encyclopedia of Type Strains, Phase IV (KMG-IV): sequencing the most valuable type-strain genomes for metagenomic binning, comparative biology and taxonomic classification.</title>
        <authorList>
            <person name="Goeker M."/>
        </authorList>
    </citation>
    <scope>NUCLEOTIDE SEQUENCE [LARGE SCALE GENOMIC DNA]</scope>
    <source>
        <strain evidence="18 19">DSM 25520</strain>
    </source>
</reference>
<keyword evidence="11" id="KW-0408">Iron</keyword>
<dbReference type="GO" id="GO:0046872">
    <property type="term" value="F:metal ion binding"/>
    <property type="evidence" value="ECO:0007669"/>
    <property type="project" value="UniProtKB-KW"/>
</dbReference>
<feature type="transmembrane region" description="Helical" evidence="15">
    <location>
        <begin position="85"/>
        <end position="109"/>
    </location>
</feature>
<dbReference type="RefSeq" id="WP_113933197.1">
    <property type="nucleotide sequence ID" value="NZ_JACCEU010000005.1"/>
</dbReference>
<gene>
    <name evidence="18" type="ORF">DFR37_104105</name>
</gene>
<evidence type="ECO:0000256" key="9">
    <source>
        <dbReference type="ARBA" id="ARBA00022982"/>
    </source>
</evidence>
<dbReference type="PRINTS" id="PR01165">
    <property type="entry name" value="CYCOXIDASEI"/>
</dbReference>
<dbReference type="InterPro" id="IPR023616">
    <property type="entry name" value="Cyt_c_oxase-like_su1_dom"/>
</dbReference>
<dbReference type="InterPro" id="IPR023615">
    <property type="entry name" value="Cyt_c_Oxase_su1_BS"/>
</dbReference>
<dbReference type="InterPro" id="IPR036927">
    <property type="entry name" value="Cyt_c_oxase-like_su1_sf"/>
</dbReference>
<proteinExistence type="inferred from homology"/>
<dbReference type="InterPro" id="IPR013833">
    <property type="entry name" value="Cyt_c_oxidase_su3_a-hlx"/>
</dbReference>
<dbReference type="GO" id="GO:0015990">
    <property type="term" value="P:electron transport coupled proton transport"/>
    <property type="evidence" value="ECO:0007669"/>
    <property type="project" value="TreeGrafter"/>
</dbReference>
<evidence type="ECO:0000259" key="16">
    <source>
        <dbReference type="PROSITE" id="PS50253"/>
    </source>
</evidence>
<feature type="transmembrane region" description="Helical" evidence="15">
    <location>
        <begin position="366"/>
        <end position="389"/>
    </location>
</feature>
<dbReference type="Pfam" id="PF00115">
    <property type="entry name" value="COX1"/>
    <property type="match status" value="1"/>
</dbReference>
<evidence type="ECO:0000256" key="11">
    <source>
        <dbReference type="ARBA" id="ARBA00023004"/>
    </source>
</evidence>
<keyword evidence="13 15" id="KW-0472">Membrane</keyword>
<keyword evidence="10 15" id="KW-1133">Transmembrane helix</keyword>
<keyword evidence="9 14" id="KW-0249">Electron transport</keyword>
<feature type="transmembrane region" description="Helical" evidence="15">
    <location>
        <begin position="702"/>
        <end position="724"/>
    </location>
</feature>
<dbReference type="InterPro" id="IPR000883">
    <property type="entry name" value="Cyt_C_Oxase_1"/>
</dbReference>
<keyword evidence="3 14" id="KW-0813">Transport</keyword>
<feature type="transmembrane region" description="Helical" evidence="15">
    <location>
        <begin position="43"/>
        <end position="65"/>
    </location>
</feature>
<dbReference type="AlphaFoldDB" id="A0A366HC88"/>
<evidence type="ECO:0000256" key="2">
    <source>
        <dbReference type="ARBA" id="ARBA00009578"/>
    </source>
</evidence>
<dbReference type="PANTHER" id="PTHR10422:SF35">
    <property type="entry name" value="CYTOCHROME BO(3) UBIQUINOL OXIDASE SUBUNIT 1"/>
    <property type="match status" value="1"/>
</dbReference>
<evidence type="ECO:0000256" key="10">
    <source>
        <dbReference type="ARBA" id="ARBA00022989"/>
    </source>
</evidence>
<feature type="transmembrane region" description="Helical" evidence="15">
    <location>
        <begin position="437"/>
        <end position="458"/>
    </location>
</feature>
<dbReference type="GO" id="GO:0009060">
    <property type="term" value="P:aerobic respiration"/>
    <property type="evidence" value="ECO:0007669"/>
    <property type="project" value="InterPro"/>
</dbReference>
<comment type="caution">
    <text evidence="18">The sequence shown here is derived from an EMBL/GenBank/DDBJ whole genome shotgun (WGS) entry which is preliminary data.</text>
</comment>
<dbReference type="GO" id="GO:0022904">
    <property type="term" value="P:respiratory electron transport chain"/>
    <property type="evidence" value="ECO:0007669"/>
    <property type="project" value="InterPro"/>
</dbReference>
<evidence type="ECO:0000256" key="6">
    <source>
        <dbReference type="ARBA" id="ARBA00022660"/>
    </source>
</evidence>
<protein>
    <submittedName>
        <fullName evidence="18">Cytochrome c oxidase subunit I+III</fullName>
    </submittedName>
</protein>
<evidence type="ECO:0000256" key="4">
    <source>
        <dbReference type="ARBA" id="ARBA00022475"/>
    </source>
</evidence>
<feature type="transmembrane region" description="Helical" evidence="15">
    <location>
        <begin position="736"/>
        <end position="754"/>
    </location>
</feature>
<evidence type="ECO:0000256" key="14">
    <source>
        <dbReference type="RuleBase" id="RU000370"/>
    </source>
</evidence>
<feature type="transmembrane region" description="Helical" evidence="15">
    <location>
        <begin position="270"/>
        <end position="289"/>
    </location>
</feature>
<keyword evidence="8" id="KW-0479">Metal-binding</keyword>
<keyword evidence="12" id="KW-0186">Copper</keyword>
<dbReference type="OrthoDB" id="9803294at2"/>
<dbReference type="PROSITE" id="PS50855">
    <property type="entry name" value="COX1"/>
    <property type="match status" value="1"/>
</dbReference>
<name>A0A366HC88_9BURK</name>
<evidence type="ECO:0000256" key="15">
    <source>
        <dbReference type="SAM" id="Phobius"/>
    </source>
</evidence>
<feature type="transmembrane region" description="Helical" evidence="15">
    <location>
        <begin position="774"/>
        <end position="798"/>
    </location>
</feature>
<organism evidence="18 19">
    <name type="scientific">Eoetvoesiella caeni</name>
    <dbReference type="NCBI Taxonomy" id="645616"/>
    <lineage>
        <taxon>Bacteria</taxon>
        <taxon>Pseudomonadati</taxon>
        <taxon>Pseudomonadota</taxon>
        <taxon>Betaproteobacteria</taxon>
        <taxon>Burkholderiales</taxon>
        <taxon>Alcaligenaceae</taxon>
        <taxon>Eoetvoesiella</taxon>
    </lineage>
</organism>
<dbReference type="PROSITE" id="PS50253">
    <property type="entry name" value="COX3"/>
    <property type="match status" value="1"/>
</dbReference>
<dbReference type="PANTHER" id="PTHR10422">
    <property type="entry name" value="CYTOCHROME C OXIDASE SUBUNIT 1"/>
    <property type="match status" value="1"/>
</dbReference>
<dbReference type="Gene3D" id="1.20.210.10">
    <property type="entry name" value="Cytochrome c oxidase-like, subunit I domain"/>
    <property type="match status" value="1"/>
</dbReference>
<feature type="transmembrane region" description="Helical" evidence="15">
    <location>
        <begin position="591"/>
        <end position="609"/>
    </location>
</feature>
<dbReference type="Gene3D" id="1.20.120.80">
    <property type="entry name" value="Cytochrome c oxidase, subunit III, four-helix bundle"/>
    <property type="match status" value="1"/>
</dbReference>
<dbReference type="GO" id="GO:0005886">
    <property type="term" value="C:plasma membrane"/>
    <property type="evidence" value="ECO:0007669"/>
    <property type="project" value="UniProtKB-SubCell"/>
</dbReference>
<dbReference type="Proteomes" id="UP000253628">
    <property type="component" value="Unassembled WGS sequence"/>
</dbReference>
<feature type="transmembrane region" description="Helical" evidence="15">
    <location>
        <begin position="296"/>
        <end position="316"/>
    </location>
</feature>
<accession>A0A366HC88</accession>
<dbReference type="InterPro" id="IPR000298">
    <property type="entry name" value="Cyt_c_oxidase-like_su3"/>
</dbReference>
<keyword evidence="19" id="KW-1185">Reference proteome</keyword>
<evidence type="ECO:0000256" key="7">
    <source>
        <dbReference type="ARBA" id="ARBA00022692"/>
    </source>
</evidence>
<evidence type="ECO:0000256" key="5">
    <source>
        <dbReference type="ARBA" id="ARBA00022617"/>
    </source>
</evidence>
<dbReference type="PROSITE" id="PS00077">
    <property type="entry name" value="COX1_CUB"/>
    <property type="match status" value="1"/>
</dbReference>
<feature type="domain" description="Cytochrome oxidase subunit I profile" evidence="17">
    <location>
        <begin position="20"/>
        <end position="537"/>
    </location>
</feature>
<feature type="transmembrane region" description="Helical" evidence="15">
    <location>
        <begin position="819"/>
        <end position="838"/>
    </location>
</feature>
<dbReference type="SUPFAM" id="SSF81442">
    <property type="entry name" value="Cytochrome c oxidase subunit I-like"/>
    <property type="match status" value="1"/>
</dbReference>
<feature type="transmembrane region" description="Helical" evidence="15">
    <location>
        <begin position="615"/>
        <end position="633"/>
    </location>
</feature>
<evidence type="ECO:0000313" key="19">
    <source>
        <dbReference type="Proteomes" id="UP000253628"/>
    </source>
</evidence>
<feature type="domain" description="Heme-copper oxidase subunit III family profile" evidence="16">
    <location>
        <begin position="582"/>
        <end position="839"/>
    </location>
</feature>
<dbReference type="GO" id="GO:0020037">
    <property type="term" value="F:heme binding"/>
    <property type="evidence" value="ECO:0007669"/>
    <property type="project" value="InterPro"/>
</dbReference>
<evidence type="ECO:0000313" key="18">
    <source>
        <dbReference type="EMBL" id="RBP40010.1"/>
    </source>
</evidence>
<feature type="transmembrane region" description="Helical" evidence="15">
    <location>
        <begin position="328"/>
        <end position="354"/>
    </location>
</feature>
<evidence type="ECO:0000259" key="17">
    <source>
        <dbReference type="PROSITE" id="PS50855"/>
    </source>
</evidence>
<dbReference type="GO" id="GO:0004129">
    <property type="term" value="F:cytochrome-c oxidase activity"/>
    <property type="evidence" value="ECO:0007669"/>
    <property type="project" value="InterPro"/>
</dbReference>
<feature type="transmembrane region" description="Helical" evidence="15">
    <location>
        <begin position="401"/>
        <end position="425"/>
    </location>
</feature>
<feature type="transmembrane region" description="Helical" evidence="15">
    <location>
        <begin position="129"/>
        <end position="148"/>
    </location>
</feature>
<evidence type="ECO:0000256" key="12">
    <source>
        <dbReference type="ARBA" id="ARBA00023008"/>
    </source>
</evidence>
<comment type="similarity">
    <text evidence="2 14">Belongs to the heme-copper respiratory oxidase family.</text>
</comment>
<keyword evidence="4" id="KW-1003">Cell membrane</keyword>
<sequence length="842" mass="92205">MAAHGQALPNPLPRPEGEEEQLRRVWRRPRGWRAVTVVNNTHVGLLYVGTAMLFFLLAGVLALLMRTQLAVPDNGLIGHELYNQLFTMHGTVMMFLFAVPAVEAVAMLILPNMLGARDLPFPRLSAYSYWAYAVGGIVFFCSIFAGLAPDGGWFMYPPLTSSAYSPALNADLWLLGIGFIEISAIAGAIELATGILRTRAPGMTLDRMPIFAWVMLVFSGMVIVAFPAVIVATALLELERAFGMPFFIAEKGGDPLLWQHLFWFFGHPEVYIIFLPGAGMVSMIIPAMTGQRLVGYRLIVLAVVATGFLSFGLWVHHMFATGIPRLSLSFASAASMAVSVPTGIQVFAWLATIASARRLRPLKTPMLFILGFFFIFVLGGLTGVMVAVIPFDLQAHDTYFIVAHLHYVLFGGMVFPLFAAFYYWAPFVSSRVLSDRLGRWTFWLMFLGFNISFFPMHFTGLAGMPRRVYTYADSSGWGAFNMISTVGAYMIAAGVLVFLFDLARNLRPDNNKNAGNVWQAGTLEWLPSCNFGPRSVPLVTSREPLWDQANLAEDVKAGRYYLPNAPTGQRSSLITSAIEARPEYLLELPGPGWPPFVAALGTAGFFLLLTFKMHALAAACGLLALAMIWRWLWDADARPERPHVNIGGGIYVPVSCRGSASHSWWAMIILVMVCASIFGAMTFAYLFLWITSPQVWPEAARLPTAALPIISAFLFACSSAILAWIGSRLRRPGQSLLRVGLAISMLMLAAGIGLEAYGQWQTGLRPQDSAYAAGVYAVVGLQCVLTAVLVYMGMFTIARSLCGRLSAVRRACYDSTAILWHYTVAQGLVALGLLHGFARLAG</sequence>
<evidence type="ECO:0000256" key="8">
    <source>
        <dbReference type="ARBA" id="ARBA00022723"/>
    </source>
</evidence>
<keyword evidence="6 14" id="KW-0679">Respiratory chain</keyword>
<comment type="subcellular location">
    <subcellularLocation>
        <location evidence="1">Cell membrane</location>
        <topology evidence="1">Multi-pass membrane protein</topology>
    </subcellularLocation>
</comment>
<keyword evidence="5 14" id="KW-0349">Heme</keyword>
<evidence type="ECO:0000256" key="1">
    <source>
        <dbReference type="ARBA" id="ARBA00004651"/>
    </source>
</evidence>
<feature type="transmembrane region" description="Helical" evidence="15">
    <location>
        <begin position="664"/>
        <end position="690"/>
    </location>
</feature>
<evidence type="ECO:0000256" key="3">
    <source>
        <dbReference type="ARBA" id="ARBA00022448"/>
    </source>
</evidence>
<dbReference type="EMBL" id="QNRQ01000004">
    <property type="protein sequence ID" value="RBP40010.1"/>
    <property type="molecule type" value="Genomic_DNA"/>
</dbReference>